<dbReference type="EMBL" id="BHWB01000002">
    <property type="protein sequence ID" value="GCB34057.1"/>
    <property type="molecule type" value="Genomic_DNA"/>
</dbReference>
<keyword evidence="2" id="KW-1185">Reference proteome</keyword>
<reference evidence="1 2" key="1">
    <citation type="submission" date="2018-10" db="EMBL/GenBank/DDBJ databases">
        <title>Draft Genome Sequence of Bacteroides sp. KCTC 15687.</title>
        <authorList>
            <person name="Yu S.Y."/>
            <person name="Kim J.S."/>
            <person name="Oh B.S."/>
            <person name="Park S.H."/>
            <person name="Kang S.W."/>
            <person name="Park J.E."/>
            <person name="Choi S.H."/>
            <person name="Han K.I."/>
            <person name="Lee K.C."/>
            <person name="Eom M.K."/>
            <person name="Suh M.K."/>
            <person name="Lee D.H."/>
            <person name="Yoon H."/>
            <person name="Kim B."/>
            <person name="Yang S.J."/>
            <person name="Lee J.S."/>
            <person name="Lee J.H."/>
        </authorList>
    </citation>
    <scope>NUCLEOTIDE SEQUENCE [LARGE SCALE GENOMIC DNA]</scope>
    <source>
        <strain evidence="1 2">KCTC 15687</strain>
    </source>
</reference>
<dbReference type="RefSeq" id="WP_125040304.1">
    <property type="nucleotide sequence ID" value="NZ_BHWB01000002.1"/>
</dbReference>
<name>A0A401LRJ1_9BACE</name>
<protein>
    <submittedName>
        <fullName evidence="1">Uncharacterized protein</fullName>
    </submittedName>
</protein>
<evidence type="ECO:0000313" key="2">
    <source>
        <dbReference type="Proteomes" id="UP000288079"/>
    </source>
</evidence>
<proteinExistence type="predicted"/>
<sequence length="150" mass="17547">MDDSILGCFLKVGFDPNLKAPDLKKMGDLVSSYIWGERGIDNKLEKLKSVDYGEDLKLALFEFYVKPTPVELKYFKEIESYRKKEKAIGIPIIITDENFFNKSEEERYEFLKVSIMQKMDLLEAVIKRRKLDTNMKQLKSDLVKLLSRLP</sequence>
<accession>A0A401LRJ1</accession>
<dbReference type="OrthoDB" id="1442321at2"/>
<evidence type="ECO:0000313" key="1">
    <source>
        <dbReference type="EMBL" id="GCB34057.1"/>
    </source>
</evidence>
<dbReference type="Proteomes" id="UP000288079">
    <property type="component" value="Unassembled WGS sequence"/>
</dbReference>
<comment type="caution">
    <text evidence="1">The sequence shown here is derived from an EMBL/GenBank/DDBJ whole genome shotgun (WGS) entry which is preliminary data.</text>
</comment>
<gene>
    <name evidence="1" type="ORF">KGMB02408_10020</name>
</gene>
<organism evidence="1 2">
    <name type="scientific">Bacteroides faecalis</name>
    <dbReference type="NCBI Taxonomy" id="2447885"/>
    <lineage>
        <taxon>Bacteria</taxon>
        <taxon>Pseudomonadati</taxon>
        <taxon>Bacteroidota</taxon>
        <taxon>Bacteroidia</taxon>
        <taxon>Bacteroidales</taxon>
        <taxon>Bacteroidaceae</taxon>
        <taxon>Bacteroides</taxon>
    </lineage>
</organism>
<dbReference type="AlphaFoldDB" id="A0A401LRJ1"/>